<comment type="caution">
    <text evidence="2">The sequence shown here is derived from an EMBL/GenBank/DDBJ whole genome shotgun (WGS) entry which is preliminary data.</text>
</comment>
<gene>
    <name evidence="2" type="ORF">HY834_10750</name>
</gene>
<dbReference type="InterPro" id="IPR016990">
    <property type="entry name" value="UCP032162_TM"/>
</dbReference>
<protein>
    <submittedName>
        <fullName evidence="2">DUF2244 domain-containing protein</fullName>
    </submittedName>
</protein>
<dbReference type="EMBL" id="JACRAF010000028">
    <property type="protein sequence ID" value="MBI4922219.1"/>
    <property type="molecule type" value="Genomic_DNA"/>
</dbReference>
<name>A0A933NWT1_9HYPH</name>
<keyword evidence="1" id="KW-0472">Membrane</keyword>
<dbReference type="AlphaFoldDB" id="A0A933NWT1"/>
<organism evidence="2 3">
    <name type="scientific">Devosia nanyangense</name>
    <dbReference type="NCBI Taxonomy" id="1228055"/>
    <lineage>
        <taxon>Bacteria</taxon>
        <taxon>Pseudomonadati</taxon>
        <taxon>Pseudomonadota</taxon>
        <taxon>Alphaproteobacteria</taxon>
        <taxon>Hyphomicrobiales</taxon>
        <taxon>Devosiaceae</taxon>
        <taxon>Devosia</taxon>
    </lineage>
</organism>
<dbReference type="Proteomes" id="UP000782610">
    <property type="component" value="Unassembled WGS sequence"/>
</dbReference>
<evidence type="ECO:0000313" key="2">
    <source>
        <dbReference type="EMBL" id="MBI4922219.1"/>
    </source>
</evidence>
<proteinExistence type="predicted"/>
<evidence type="ECO:0000313" key="3">
    <source>
        <dbReference type="Proteomes" id="UP000782610"/>
    </source>
</evidence>
<evidence type="ECO:0000256" key="1">
    <source>
        <dbReference type="SAM" id="Phobius"/>
    </source>
</evidence>
<feature type="transmembrane region" description="Helical" evidence="1">
    <location>
        <begin position="28"/>
        <end position="47"/>
    </location>
</feature>
<keyword evidence="1" id="KW-1133">Transmembrane helix</keyword>
<dbReference type="PIRSF" id="PIRSF032162">
    <property type="entry name" value="UCP032162_imp"/>
    <property type="match status" value="1"/>
</dbReference>
<keyword evidence="1" id="KW-0812">Transmembrane</keyword>
<reference evidence="2" key="1">
    <citation type="submission" date="2020-07" db="EMBL/GenBank/DDBJ databases">
        <title>Huge and variable diversity of episymbiotic CPR bacteria and DPANN archaea in groundwater ecosystems.</title>
        <authorList>
            <person name="He C.Y."/>
            <person name="Keren R."/>
            <person name="Whittaker M."/>
            <person name="Farag I.F."/>
            <person name="Doudna J."/>
            <person name="Cate J.H.D."/>
            <person name="Banfield J.F."/>
        </authorList>
    </citation>
    <scope>NUCLEOTIDE SEQUENCE</scope>
    <source>
        <strain evidence="2">NC_groundwater_1586_Pr3_B-0.1um_66_15</strain>
    </source>
</reference>
<dbReference type="Pfam" id="PF10003">
    <property type="entry name" value="DUF2244"/>
    <property type="match status" value="1"/>
</dbReference>
<accession>A0A933NWT1</accession>
<dbReference type="InterPro" id="IPR019253">
    <property type="entry name" value="DUF2244_TM"/>
</dbReference>
<sequence>MPTKTQAKPLFAATLTPHRSLTPRGKRVVIALVAALALVPGFVFYVAGAWPVVGFMGLDVLAIWAALTISMRSGRAYEVLTLWPGALELKRVDPKGQEDVLSFEPFNVRFVIDRDFNERVTGLWLKERERKVPLGAFLSTDEKLSLSKVFGSALRKARA</sequence>